<dbReference type="Pfam" id="PF20327">
    <property type="entry name" value="DUF6622"/>
    <property type="match status" value="1"/>
</dbReference>
<keyword evidence="1" id="KW-0472">Membrane</keyword>
<dbReference type="Proteomes" id="UP000030635">
    <property type="component" value="Chromosome"/>
</dbReference>
<feature type="transmembrane region" description="Helical" evidence="1">
    <location>
        <begin position="6"/>
        <end position="29"/>
    </location>
</feature>
<dbReference type="KEGG" id="cbv:U729_1553"/>
<dbReference type="eggNOG" id="ENOG50315S9">
    <property type="taxonomic scope" value="Bacteria"/>
</dbReference>
<sequence length="175" mass="20301">MHKENIFNILFIIISRTPFWVWILLIFLIKRGISTSQERKVNIPKSFIAPIIFTAWGLDTMVDKFSYVRLDLVVYILLAIFGIFIGFNLYKKYQGYLLKEDGIYHAKCYLPLIIIIVNFMLKYILNVAIGANPHFSLSLGFNMIYSIISGTSVGLFLGGILNTFIQIRKIYRMEK</sequence>
<evidence type="ECO:0000313" key="3">
    <source>
        <dbReference type="Proteomes" id="UP000030635"/>
    </source>
</evidence>
<protein>
    <submittedName>
        <fullName evidence="2">Putative membrane protein</fullName>
    </submittedName>
</protein>
<dbReference type="RefSeq" id="WP_039313287.1">
    <property type="nucleotide sequence ID" value="NZ_CP006905.1"/>
</dbReference>
<organism evidence="2 3">
    <name type="scientific">Clostridium baratii str. Sullivan</name>
    <dbReference type="NCBI Taxonomy" id="1415775"/>
    <lineage>
        <taxon>Bacteria</taxon>
        <taxon>Bacillati</taxon>
        <taxon>Bacillota</taxon>
        <taxon>Clostridia</taxon>
        <taxon>Eubacteriales</taxon>
        <taxon>Clostridiaceae</taxon>
        <taxon>Clostridium</taxon>
    </lineage>
</organism>
<feature type="transmembrane region" description="Helical" evidence="1">
    <location>
        <begin position="143"/>
        <end position="165"/>
    </location>
</feature>
<reference evidence="2 3" key="1">
    <citation type="journal article" date="2015" name="Infect. Genet. Evol.">
        <title>Genomic sequences of six botulinum neurotoxin-producing strains representing three clostridial species illustrate the mobility and diversity of botulinum neurotoxin genes.</title>
        <authorList>
            <person name="Smith T.J."/>
            <person name="Hill K.K."/>
            <person name="Xie G."/>
            <person name="Foley B.T."/>
            <person name="Williamson C.H."/>
            <person name="Foster J.T."/>
            <person name="Johnson S.L."/>
            <person name="Chertkov O."/>
            <person name="Teshima H."/>
            <person name="Gibbons H.S."/>
            <person name="Johnsky L.A."/>
            <person name="Karavis M.A."/>
            <person name="Smith L.A."/>
        </authorList>
    </citation>
    <scope>NUCLEOTIDE SEQUENCE [LARGE SCALE GENOMIC DNA]</scope>
    <source>
        <strain evidence="2">Sullivan</strain>
    </source>
</reference>
<dbReference type="InterPro" id="IPR046730">
    <property type="entry name" value="DUF6622"/>
</dbReference>
<dbReference type="HOGENOM" id="CLU_125921_0_0_9"/>
<feature type="transmembrane region" description="Helical" evidence="1">
    <location>
        <begin position="110"/>
        <end position="131"/>
    </location>
</feature>
<name>A0A0A7FWU6_9CLOT</name>
<proteinExistence type="predicted"/>
<dbReference type="AlphaFoldDB" id="A0A0A7FWU6"/>
<evidence type="ECO:0000313" key="2">
    <source>
        <dbReference type="EMBL" id="AIY83385.1"/>
    </source>
</evidence>
<feature type="transmembrane region" description="Helical" evidence="1">
    <location>
        <begin position="70"/>
        <end position="90"/>
    </location>
</feature>
<keyword evidence="3" id="KW-1185">Reference proteome</keyword>
<evidence type="ECO:0000256" key="1">
    <source>
        <dbReference type="SAM" id="Phobius"/>
    </source>
</evidence>
<gene>
    <name evidence="2" type="ORF">U729_1553</name>
</gene>
<accession>A0A0A7FWU6</accession>
<dbReference type="EMBL" id="CP006905">
    <property type="protein sequence ID" value="AIY83385.1"/>
    <property type="molecule type" value="Genomic_DNA"/>
</dbReference>
<keyword evidence="1" id="KW-0812">Transmembrane</keyword>
<keyword evidence="1" id="KW-1133">Transmembrane helix</keyword>